<evidence type="ECO:0000256" key="1">
    <source>
        <dbReference type="SAM" id="Phobius"/>
    </source>
</evidence>
<dbReference type="Proteomes" id="UP000555393">
    <property type="component" value="Unassembled WGS sequence"/>
</dbReference>
<dbReference type="AlphaFoldDB" id="A0A841M7S5"/>
<sequence length="67" mass="7751">MSLLWQRIKPAAHKIAVFDMFMVLAIFIYCVAMSHVGRPSHGLPISRICILPCEFMPKRDFVVRVYV</sequence>
<keyword evidence="1" id="KW-0812">Transmembrane</keyword>
<keyword evidence="1" id="KW-1133">Transmembrane helix</keyword>
<keyword evidence="3" id="KW-1185">Reference proteome</keyword>
<reference evidence="2 3" key="1">
    <citation type="submission" date="2020-08" db="EMBL/GenBank/DDBJ databases">
        <title>Genomic Encyclopedia of Type Strains, Phase IV (KMG-IV): sequencing the most valuable type-strain genomes for metagenomic binning, comparative biology and taxonomic classification.</title>
        <authorList>
            <person name="Goeker M."/>
        </authorList>
    </citation>
    <scope>NUCLEOTIDE SEQUENCE [LARGE SCALE GENOMIC DNA]</scope>
    <source>
        <strain evidence="2 3">DSM 22336</strain>
    </source>
</reference>
<comment type="caution">
    <text evidence="2">The sequence shown here is derived from an EMBL/GenBank/DDBJ whole genome shotgun (WGS) entry which is preliminary data.</text>
</comment>
<organism evidence="2 3">
    <name type="scientific">Paenochrobactrum gallinarii</name>
    <dbReference type="NCBI Taxonomy" id="643673"/>
    <lineage>
        <taxon>Bacteria</taxon>
        <taxon>Pseudomonadati</taxon>
        <taxon>Pseudomonadota</taxon>
        <taxon>Alphaproteobacteria</taxon>
        <taxon>Hyphomicrobiales</taxon>
        <taxon>Brucellaceae</taxon>
        <taxon>Paenochrobactrum</taxon>
    </lineage>
</organism>
<protein>
    <submittedName>
        <fullName evidence="2">Uncharacterized protein</fullName>
    </submittedName>
</protein>
<name>A0A841M7S5_9HYPH</name>
<evidence type="ECO:0000313" key="3">
    <source>
        <dbReference type="Proteomes" id="UP000555393"/>
    </source>
</evidence>
<evidence type="ECO:0000313" key="2">
    <source>
        <dbReference type="EMBL" id="MBB6262198.1"/>
    </source>
</evidence>
<keyword evidence="1" id="KW-0472">Membrane</keyword>
<accession>A0A841M7S5</accession>
<feature type="transmembrane region" description="Helical" evidence="1">
    <location>
        <begin position="12"/>
        <end position="32"/>
    </location>
</feature>
<proteinExistence type="predicted"/>
<dbReference type="EMBL" id="JACIIU010000018">
    <property type="protein sequence ID" value="MBB6262198.1"/>
    <property type="molecule type" value="Genomic_DNA"/>
</dbReference>
<gene>
    <name evidence="2" type="ORF">FHS77_002770</name>
</gene>